<dbReference type="Gene3D" id="3.40.50.150">
    <property type="entry name" value="Vaccinia Virus protein VP39"/>
    <property type="match status" value="1"/>
</dbReference>
<dbReference type="InterPro" id="IPR029063">
    <property type="entry name" value="SAM-dependent_MTases_sf"/>
</dbReference>
<dbReference type="InterPro" id="IPR008884">
    <property type="entry name" value="TylF_MeTrfase"/>
</dbReference>
<gene>
    <name evidence="1" type="ORF">GCM10010919_19210</name>
</gene>
<dbReference type="Pfam" id="PF05711">
    <property type="entry name" value="TylF"/>
    <property type="match status" value="1"/>
</dbReference>
<dbReference type="EMBL" id="BNAO01000004">
    <property type="protein sequence ID" value="GHG69339.1"/>
    <property type="molecule type" value="Genomic_DNA"/>
</dbReference>
<keyword evidence="2" id="KW-1185">Reference proteome</keyword>
<evidence type="ECO:0000313" key="2">
    <source>
        <dbReference type="Proteomes" id="UP000659697"/>
    </source>
</evidence>
<dbReference type="Gene3D" id="3.40.50.720">
    <property type="entry name" value="NAD(P)-binding Rossmann-like Domain"/>
    <property type="match status" value="1"/>
</dbReference>
<proteinExistence type="predicted"/>
<accession>A0ABQ3L2J1</accession>
<evidence type="ECO:0000313" key="1">
    <source>
        <dbReference type="EMBL" id="GHG69339.1"/>
    </source>
</evidence>
<organism evidence="1 2">
    <name type="scientific">Alishewanella longhuensis</name>
    <dbReference type="NCBI Taxonomy" id="1091037"/>
    <lineage>
        <taxon>Bacteria</taxon>
        <taxon>Pseudomonadati</taxon>
        <taxon>Pseudomonadota</taxon>
        <taxon>Gammaproteobacteria</taxon>
        <taxon>Alteromonadales</taxon>
        <taxon>Alteromonadaceae</taxon>
        <taxon>Alishewanella</taxon>
    </lineage>
</organism>
<protein>
    <recommendedName>
        <fullName evidence="3">Methyltransferase</fullName>
    </recommendedName>
</protein>
<dbReference type="PANTHER" id="PTHR40036:SF1">
    <property type="entry name" value="MACROCIN O-METHYLTRANSFERASE"/>
    <property type="match status" value="1"/>
</dbReference>
<reference evidence="2" key="1">
    <citation type="journal article" date="2019" name="Int. J. Syst. Evol. Microbiol.">
        <title>The Global Catalogue of Microorganisms (GCM) 10K type strain sequencing project: providing services to taxonomists for standard genome sequencing and annotation.</title>
        <authorList>
            <consortium name="The Broad Institute Genomics Platform"/>
            <consortium name="The Broad Institute Genome Sequencing Center for Infectious Disease"/>
            <person name="Wu L."/>
            <person name="Ma J."/>
        </authorList>
    </citation>
    <scope>NUCLEOTIDE SEQUENCE [LARGE SCALE GENOMIC DNA]</scope>
    <source>
        <strain evidence="2">CGMCC 1.7003</strain>
    </source>
</reference>
<dbReference type="Proteomes" id="UP000659697">
    <property type="component" value="Unassembled WGS sequence"/>
</dbReference>
<name>A0ABQ3L2J1_9ALTE</name>
<comment type="caution">
    <text evidence="1">The sequence shown here is derived from an EMBL/GenBank/DDBJ whole genome shotgun (WGS) entry which is preliminary data.</text>
</comment>
<sequence length="329" mass="37232">MQSVYIYGTGSGARKYYDNHHRHYHILGFIDSNATADSAPFCNLPVLAPAQLPALQFDYVVLANEYAATFYTLRTLAIPLQKIKFVYYKALMDVLSAESGEYFAQYDNPEQPLAAYYSLAMSYQHAANQEAMYKSEYDYVRFKLLELLAEQIQQQNISGNLAEVGVFRGNFARVINTLFADRTLYLFDTFAGFNPTERETDIQQGYADAAFFTRSNNFADTSVALVMQRMPHPERCIPKVGFFPDSLDGLEDQFALVSIDVDLYTPMLNAIEYFYPRLTNGGYLMLHDYNHAEFRGVKQAVADYEAKHGKLAKVPVPDQGGSIIITKIS</sequence>
<dbReference type="SUPFAM" id="SSF53335">
    <property type="entry name" value="S-adenosyl-L-methionine-dependent methyltransferases"/>
    <property type="match status" value="1"/>
</dbReference>
<dbReference type="RefSeq" id="WP_189432705.1">
    <property type="nucleotide sequence ID" value="NZ_BNAO01000004.1"/>
</dbReference>
<dbReference type="PANTHER" id="PTHR40036">
    <property type="entry name" value="MACROCIN O-METHYLTRANSFERASE"/>
    <property type="match status" value="1"/>
</dbReference>
<evidence type="ECO:0008006" key="3">
    <source>
        <dbReference type="Google" id="ProtNLM"/>
    </source>
</evidence>